<proteinExistence type="predicted"/>
<organism evidence="1 2">
    <name type="scientific">Levilactobacillus brevis ATCC 14869 = DSM 20054</name>
    <dbReference type="NCBI Taxonomy" id="649758"/>
    <lineage>
        <taxon>Bacteria</taxon>
        <taxon>Bacillati</taxon>
        <taxon>Bacillota</taxon>
        <taxon>Bacilli</taxon>
        <taxon>Lactobacillales</taxon>
        <taxon>Lactobacillaceae</taxon>
        <taxon>Levilactobacillus</taxon>
    </lineage>
</organism>
<gene>
    <name evidence="1" type="ORF">HMPREF0495_00988</name>
</gene>
<name>U2PKN8_LEVBR</name>
<accession>U2PKN8</accession>
<dbReference type="Proteomes" id="UP000016644">
    <property type="component" value="Unassembled WGS sequence"/>
</dbReference>
<dbReference type="EMBL" id="AWVK01000037">
    <property type="protein sequence ID" value="ERK44319.1"/>
    <property type="molecule type" value="Genomic_DNA"/>
</dbReference>
<evidence type="ECO:0000313" key="2">
    <source>
        <dbReference type="Proteomes" id="UP000016644"/>
    </source>
</evidence>
<dbReference type="PATRIC" id="fig|649758.3.peg.882"/>
<protein>
    <submittedName>
        <fullName evidence="1">Uncharacterized protein</fullName>
    </submittedName>
</protein>
<comment type="caution">
    <text evidence="1">The sequence shown here is derived from an EMBL/GenBank/DDBJ whole genome shotgun (WGS) entry which is preliminary data.</text>
</comment>
<reference evidence="1 2" key="1">
    <citation type="submission" date="2013-06" db="EMBL/GenBank/DDBJ databases">
        <authorList>
            <person name="Weinstock G."/>
            <person name="Sodergren E."/>
            <person name="Lobos E.A."/>
            <person name="Fulton L."/>
            <person name="Fulton R."/>
            <person name="Courtney L."/>
            <person name="Fronick C."/>
            <person name="O'Laughlin M."/>
            <person name="Godfrey J."/>
            <person name="Wilson R.M."/>
            <person name="Miner T."/>
            <person name="Farmer C."/>
            <person name="Delehaunty K."/>
            <person name="Cordes M."/>
            <person name="Minx P."/>
            <person name="Tomlinson C."/>
            <person name="Chen J."/>
            <person name="Wollam A."/>
            <person name="Pepin K.H."/>
            <person name="Bhonagiri V."/>
            <person name="Zhang X."/>
            <person name="Warren W."/>
            <person name="Mitreva M."/>
            <person name="Mardis E.R."/>
            <person name="Wilson R.K."/>
        </authorList>
    </citation>
    <scope>NUCLEOTIDE SEQUENCE [LARGE SCALE GENOMIC DNA]</scope>
    <source>
        <strain evidence="1 2">ATCC 14869</strain>
    </source>
</reference>
<dbReference type="HOGENOM" id="CLU_3201202_0_0_9"/>
<evidence type="ECO:0000313" key="1">
    <source>
        <dbReference type="EMBL" id="ERK44319.1"/>
    </source>
</evidence>
<sequence length="45" mass="5141">MVVAVTVGIRYNNDHTNTNWLKRLLSRISSALGWVDYFEVGAFLI</sequence>
<dbReference type="AlphaFoldDB" id="U2PKN8"/>